<dbReference type="AlphaFoldDB" id="A0A7X0JSD9"/>
<comment type="caution">
    <text evidence="2">The sequence shown here is derived from an EMBL/GenBank/DDBJ whole genome shotgun (WGS) entry which is preliminary data.</text>
</comment>
<accession>A0A7X0JSD9</accession>
<dbReference type="Gene3D" id="3.10.129.10">
    <property type="entry name" value="Hotdog Thioesterase"/>
    <property type="match status" value="1"/>
</dbReference>
<sequence>MTEQLVFRSRWFEDIPVGEFHVFGSHTFGEKEIIDFGKRYAPQPYHTDPEAALGTRYRGLVASGWHISAIWMKLMVTYMERYATGVRDGRRNGAGVGFQNMKWLKPVRPGHTLTYTYEITDKLEKIVRGQWGIIRSRNEAYNQYGELVFTFEIDILAELNPDNRA</sequence>
<proteinExistence type="predicted"/>
<name>A0A7X0JSD9_9GAMM</name>
<evidence type="ECO:0000313" key="2">
    <source>
        <dbReference type="EMBL" id="MBB6521435.1"/>
    </source>
</evidence>
<reference evidence="2 3" key="1">
    <citation type="submission" date="2020-08" db="EMBL/GenBank/DDBJ databases">
        <title>Genomic Encyclopedia of Type Strains, Phase IV (KMG-IV): sequencing the most valuable type-strain genomes for metagenomic binning, comparative biology and taxonomic classification.</title>
        <authorList>
            <person name="Goeker M."/>
        </authorList>
    </citation>
    <scope>NUCLEOTIDE SEQUENCE [LARGE SCALE GENOMIC DNA]</scope>
    <source>
        <strain evidence="2 3">DSM 22368</strain>
    </source>
</reference>
<keyword evidence="3" id="KW-1185">Reference proteome</keyword>
<dbReference type="PANTHER" id="PTHR43664">
    <property type="entry name" value="MONOAMINE OXIDASE-RELATED"/>
    <property type="match status" value="1"/>
</dbReference>
<dbReference type="InterPro" id="IPR052342">
    <property type="entry name" value="MCH/BMMD"/>
</dbReference>
<evidence type="ECO:0000313" key="3">
    <source>
        <dbReference type="Proteomes" id="UP000528457"/>
    </source>
</evidence>
<feature type="domain" description="MaoC-like" evidence="1">
    <location>
        <begin position="41"/>
        <end position="122"/>
    </location>
</feature>
<dbReference type="InterPro" id="IPR002539">
    <property type="entry name" value="MaoC-like_dom"/>
</dbReference>
<dbReference type="SUPFAM" id="SSF54637">
    <property type="entry name" value="Thioesterase/thiol ester dehydrase-isomerase"/>
    <property type="match status" value="1"/>
</dbReference>
<dbReference type="RefSeq" id="WP_166848493.1">
    <property type="nucleotide sequence ID" value="NZ_JAAONY010000001.1"/>
</dbReference>
<dbReference type="InterPro" id="IPR029069">
    <property type="entry name" value="HotDog_dom_sf"/>
</dbReference>
<dbReference type="Pfam" id="PF01575">
    <property type="entry name" value="MaoC_dehydratas"/>
    <property type="match status" value="1"/>
</dbReference>
<protein>
    <submittedName>
        <fullName evidence="2">Acyl dehydratase</fullName>
    </submittedName>
</protein>
<dbReference type="PANTHER" id="PTHR43664:SF1">
    <property type="entry name" value="BETA-METHYLMALYL-COA DEHYDRATASE"/>
    <property type="match status" value="1"/>
</dbReference>
<dbReference type="Proteomes" id="UP000528457">
    <property type="component" value="Unassembled WGS sequence"/>
</dbReference>
<evidence type="ECO:0000259" key="1">
    <source>
        <dbReference type="Pfam" id="PF01575"/>
    </source>
</evidence>
<gene>
    <name evidence="2" type="ORF">HNR48_001713</name>
</gene>
<dbReference type="EMBL" id="JACHHT010000001">
    <property type="protein sequence ID" value="MBB6521435.1"/>
    <property type="molecule type" value="Genomic_DNA"/>
</dbReference>
<dbReference type="InParanoid" id="A0A7X0JSD9"/>
<organism evidence="2 3">
    <name type="scientific">Pseudoteredinibacter isoporae</name>
    <dbReference type="NCBI Taxonomy" id="570281"/>
    <lineage>
        <taxon>Bacteria</taxon>
        <taxon>Pseudomonadati</taxon>
        <taxon>Pseudomonadota</taxon>
        <taxon>Gammaproteobacteria</taxon>
        <taxon>Cellvibrionales</taxon>
        <taxon>Cellvibrionaceae</taxon>
        <taxon>Pseudoteredinibacter</taxon>
    </lineage>
</organism>